<dbReference type="InterPro" id="IPR036259">
    <property type="entry name" value="MFS_trans_sf"/>
</dbReference>
<feature type="transmembrane region" description="Helical" evidence="6">
    <location>
        <begin position="151"/>
        <end position="175"/>
    </location>
</feature>
<dbReference type="PROSITE" id="PS50850">
    <property type="entry name" value="MFS"/>
    <property type="match status" value="1"/>
</dbReference>
<keyword evidence="3 6" id="KW-1133">Transmembrane helix</keyword>
<feature type="region of interest" description="Disordered" evidence="5">
    <location>
        <begin position="548"/>
        <end position="569"/>
    </location>
</feature>
<dbReference type="FunFam" id="1.20.1720.10:FF:000012">
    <property type="entry name" value="MFS toxin efflux pump (AflT)"/>
    <property type="match status" value="1"/>
</dbReference>
<protein>
    <recommendedName>
        <fullName evidence="7">Major facilitator superfamily (MFS) profile domain-containing protein</fullName>
    </recommendedName>
</protein>
<evidence type="ECO:0000256" key="3">
    <source>
        <dbReference type="ARBA" id="ARBA00022989"/>
    </source>
</evidence>
<dbReference type="InterPro" id="IPR011701">
    <property type="entry name" value="MFS"/>
</dbReference>
<feature type="transmembrane region" description="Helical" evidence="6">
    <location>
        <begin position="255"/>
        <end position="274"/>
    </location>
</feature>
<comment type="subcellular location">
    <subcellularLocation>
        <location evidence="1">Membrane</location>
        <topology evidence="1">Multi-pass membrane protein</topology>
    </subcellularLocation>
</comment>
<dbReference type="SUPFAM" id="SSF103473">
    <property type="entry name" value="MFS general substrate transporter"/>
    <property type="match status" value="1"/>
</dbReference>
<evidence type="ECO:0000313" key="9">
    <source>
        <dbReference type="Proteomes" id="UP001345827"/>
    </source>
</evidence>
<feature type="transmembrane region" description="Helical" evidence="6">
    <location>
        <begin position="286"/>
        <end position="306"/>
    </location>
</feature>
<feature type="transmembrane region" description="Helical" evidence="6">
    <location>
        <begin position="327"/>
        <end position="348"/>
    </location>
</feature>
<keyword evidence="2 6" id="KW-0812">Transmembrane</keyword>
<evidence type="ECO:0000259" key="7">
    <source>
        <dbReference type="PROSITE" id="PS50850"/>
    </source>
</evidence>
<gene>
    <name evidence="8" type="ORF">LTR25_007910</name>
</gene>
<evidence type="ECO:0000313" key="8">
    <source>
        <dbReference type="EMBL" id="KAK5532377.1"/>
    </source>
</evidence>
<dbReference type="GO" id="GO:0022857">
    <property type="term" value="F:transmembrane transporter activity"/>
    <property type="evidence" value="ECO:0007669"/>
    <property type="project" value="InterPro"/>
</dbReference>
<dbReference type="PANTHER" id="PTHR23501">
    <property type="entry name" value="MAJOR FACILITATOR SUPERFAMILY"/>
    <property type="match status" value="1"/>
</dbReference>
<feature type="domain" description="Major facilitator superfamily (MFS) profile" evidence="7">
    <location>
        <begin position="61"/>
        <end position="547"/>
    </location>
</feature>
<feature type="transmembrane region" description="Helical" evidence="6">
    <location>
        <begin position="452"/>
        <end position="474"/>
    </location>
</feature>
<keyword evidence="9" id="KW-1185">Reference proteome</keyword>
<dbReference type="Gene3D" id="1.20.1720.10">
    <property type="entry name" value="Multidrug resistance protein D"/>
    <property type="match status" value="1"/>
</dbReference>
<evidence type="ECO:0000256" key="1">
    <source>
        <dbReference type="ARBA" id="ARBA00004141"/>
    </source>
</evidence>
<organism evidence="8 9">
    <name type="scientific">Vermiconidia calcicola</name>
    <dbReference type="NCBI Taxonomy" id="1690605"/>
    <lineage>
        <taxon>Eukaryota</taxon>
        <taxon>Fungi</taxon>
        <taxon>Dikarya</taxon>
        <taxon>Ascomycota</taxon>
        <taxon>Pezizomycotina</taxon>
        <taxon>Dothideomycetes</taxon>
        <taxon>Dothideomycetidae</taxon>
        <taxon>Mycosphaerellales</taxon>
        <taxon>Extremaceae</taxon>
        <taxon>Vermiconidia</taxon>
    </lineage>
</organism>
<dbReference type="GO" id="GO:0005886">
    <property type="term" value="C:plasma membrane"/>
    <property type="evidence" value="ECO:0007669"/>
    <property type="project" value="TreeGrafter"/>
</dbReference>
<dbReference type="Proteomes" id="UP001345827">
    <property type="component" value="Unassembled WGS sequence"/>
</dbReference>
<dbReference type="AlphaFoldDB" id="A0AAV9Q231"/>
<feature type="transmembrane region" description="Helical" evidence="6">
    <location>
        <begin position="387"/>
        <end position="408"/>
    </location>
</feature>
<feature type="transmembrane region" description="Helical" evidence="6">
    <location>
        <begin position="187"/>
        <end position="210"/>
    </location>
</feature>
<feature type="transmembrane region" description="Helical" evidence="6">
    <location>
        <begin position="414"/>
        <end position="432"/>
    </location>
</feature>
<feature type="compositionally biased region" description="Basic and acidic residues" evidence="5">
    <location>
        <begin position="1"/>
        <end position="21"/>
    </location>
</feature>
<feature type="transmembrane region" description="Helical" evidence="6">
    <location>
        <begin position="126"/>
        <end position="145"/>
    </location>
</feature>
<dbReference type="CDD" id="cd17502">
    <property type="entry name" value="MFS_Azr1_MDR_like"/>
    <property type="match status" value="1"/>
</dbReference>
<dbReference type="Gene3D" id="1.20.1250.20">
    <property type="entry name" value="MFS general substrate transporter like domains"/>
    <property type="match status" value="1"/>
</dbReference>
<evidence type="ECO:0000256" key="2">
    <source>
        <dbReference type="ARBA" id="ARBA00022692"/>
    </source>
</evidence>
<feature type="transmembrane region" description="Helical" evidence="6">
    <location>
        <begin position="61"/>
        <end position="84"/>
    </location>
</feature>
<feature type="transmembrane region" description="Helical" evidence="6">
    <location>
        <begin position="360"/>
        <end position="380"/>
    </location>
</feature>
<comment type="caution">
    <text evidence="8">The sequence shown here is derived from an EMBL/GenBank/DDBJ whole genome shotgun (WGS) entry which is preliminary data.</text>
</comment>
<dbReference type="FunFam" id="1.20.1250.20:FF:000196">
    <property type="entry name" value="MFS toxin efflux pump (AflT)"/>
    <property type="match status" value="1"/>
</dbReference>
<feature type="transmembrane region" description="Helical" evidence="6">
    <location>
        <begin position="216"/>
        <end position="234"/>
    </location>
</feature>
<keyword evidence="4 6" id="KW-0472">Membrane</keyword>
<dbReference type="PANTHER" id="PTHR23501:SF201">
    <property type="entry name" value="MFS AFLATOXIN EFFLUX PUMP"/>
    <property type="match status" value="1"/>
</dbReference>
<reference evidence="8 9" key="1">
    <citation type="submission" date="2023-06" db="EMBL/GenBank/DDBJ databases">
        <title>Black Yeasts Isolated from many extreme environments.</title>
        <authorList>
            <person name="Coleine C."/>
            <person name="Stajich J.E."/>
            <person name="Selbmann L."/>
        </authorList>
    </citation>
    <scope>NUCLEOTIDE SEQUENCE [LARGE SCALE GENOMIC DNA]</scope>
    <source>
        <strain evidence="8 9">CCFEE 5887</strain>
    </source>
</reference>
<feature type="transmembrane region" description="Helical" evidence="6">
    <location>
        <begin position="520"/>
        <end position="541"/>
    </location>
</feature>
<dbReference type="Pfam" id="PF07690">
    <property type="entry name" value="MFS_1"/>
    <property type="match status" value="1"/>
</dbReference>
<evidence type="ECO:0000256" key="6">
    <source>
        <dbReference type="SAM" id="Phobius"/>
    </source>
</evidence>
<accession>A0AAV9Q231</accession>
<name>A0AAV9Q231_9PEZI</name>
<proteinExistence type="predicted"/>
<evidence type="ECO:0000256" key="5">
    <source>
        <dbReference type="SAM" id="MobiDB-lite"/>
    </source>
</evidence>
<sequence>MAVEEDNHERPEGVLTEKRVEEDSEIQPAASEQSKPDAASALEKVTSNVEVYPSGVKLASILLSIYLSVFLVALDRTIIATALPKITDEFNSFGDIGWYNAGFLLPTTALQLFFGRLYTFYSPKWIFMSLVVIFEIGSAVCGAAPNSVGFIWGRAVAGLGAGGLFNGAMILMMYASPLEKRPTYMGLLGAVFGVASVAGPLLGGVFTTSVTWRWCFYINLPIGALVLVFLYFAIDNTKPALGDIPFKEKLQRVDIPGTLVFIPCIVCLLLALQWGGQKYAWSDGRIIALFVVFGVLLAIFIAIQIWRQEAATVPPRIMKMRTIAAAMFYAFCLGASFMLIVYYISIWFQAIKGDSAIRSGISTLPFILALVVASMLSGVFVTKIGYYMPSIIAGGILTPIGAGLFTMFTTHTAHPMWIGVQVLYGFGVGLGLQQTNIAAQAVLDKKDQPTGVSVVFFGQGLGGTISVAMGQNILDNKLISGLSGVNGIKPQDIATTGATDLRNVFTAEQLPMVLKVYNHSLVVVFYVGLAFALCALMGGVFMEWKSVKKPKAGGKKDHKDEEAAAAAST</sequence>
<feature type="transmembrane region" description="Helical" evidence="6">
    <location>
        <begin position="96"/>
        <end position="114"/>
    </location>
</feature>
<dbReference type="InterPro" id="IPR020846">
    <property type="entry name" value="MFS_dom"/>
</dbReference>
<dbReference type="EMBL" id="JAXLQG010000015">
    <property type="protein sequence ID" value="KAK5532377.1"/>
    <property type="molecule type" value="Genomic_DNA"/>
</dbReference>
<evidence type="ECO:0000256" key="4">
    <source>
        <dbReference type="ARBA" id="ARBA00023136"/>
    </source>
</evidence>
<feature type="region of interest" description="Disordered" evidence="5">
    <location>
        <begin position="1"/>
        <end position="38"/>
    </location>
</feature>